<accession>A0AAW2Y7Y5</accession>
<reference evidence="1" key="2">
    <citation type="journal article" date="2024" name="Plant">
        <title>Genomic evolution and insights into agronomic trait innovations of Sesamum species.</title>
        <authorList>
            <person name="Miao H."/>
            <person name="Wang L."/>
            <person name="Qu L."/>
            <person name="Liu H."/>
            <person name="Sun Y."/>
            <person name="Le M."/>
            <person name="Wang Q."/>
            <person name="Wei S."/>
            <person name="Zheng Y."/>
            <person name="Lin W."/>
            <person name="Duan Y."/>
            <person name="Cao H."/>
            <person name="Xiong S."/>
            <person name="Wang X."/>
            <person name="Wei L."/>
            <person name="Li C."/>
            <person name="Ma Q."/>
            <person name="Ju M."/>
            <person name="Zhao R."/>
            <person name="Li G."/>
            <person name="Mu C."/>
            <person name="Tian Q."/>
            <person name="Mei H."/>
            <person name="Zhang T."/>
            <person name="Gao T."/>
            <person name="Zhang H."/>
        </authorList>
    </citation>
    <scope>NUCLEOTIDE SEQUENCE</scope>
    <source>
        <strain evidence="1">KEN1</strain>
    </source>
</reference>
<comment type="caution">
    <text evidence="1">The sequence shown here is derived from an EMBL/GenBank/DDBJ whole genome shotgun (WGS) entry which is preliminary data.</text>
</comment>
<protein>
    <submittedName>
        <fullName evidence="1">Uncharacterized protein</fullName>
    </submittedName>
</protein>
<sequence length="87" mass="9996">MSLTRRYQDPILAAQTDDPKYFGLIYWIFTCNRIGGKATETVMRKAASLTRRSQRGPQACKTFELVYDQSDGFPMDRQIANWLLDSA</sequence>
<dbReference type="AlphaFoldDB" id="A0AAW2Y7Y5"/>
<organism evidence="1">
    <name type="scientific">Sesamum latifolium</name>
    <dbReference type="NCBI Taxonomy" id="2727402"/>
    <lineage>
        <taxon>Eukaryota</taxon>
        <taxon>Viridiplantae</taxon>
        <taxon>Streptophyta</taxon>
        <taxon>Embryophyta</taxon>
        <taxon>Tracheophyta</taxon>
        <taxon>Spermatophyta</taxon>
        <taxon>Magnoliopsida</taxon>
        <taxon>eudicotyledons</taxon>
        <taxon>Gunneridae</taxon>
        <taxon>Pentapetalae</taxon>
        <taxon>asterids</taxon>
        <taxon>lamiids</taxon>
        <taxon>Lamiales</taxon>
        <taxon>Pedaliaceae</taxon>
        <taxon>Sesamum</taxon>
    </lineage>
</organism>
<name>A0AAW2Y7Y5_9LAMI</name>
<dbReference type="EMBL" id="JACGWN010000001">
    <property type="protein sequence ID" value="KAL0461919.1"/>
    <property type="molecule type" value="Genomic_DNA"/>
</dbReference>
<gene>
    <name evidence="1" type="ORF">Slati_0079500</name>
</gene>
<evidence type="ECO:0000313" key="1">
    <source>
        <dbReference type="EMBL" id="KAL0461919.1"/>
    </source>
</evidence>
<reference evidence="1" key="1">
    <citation type="submission" date="2020-06" db="EMBL/GenBank/DDBJ databases">
        <authorList>
            <person name="Li T."/>
            <person name="Hu X."/>
            <person name="Zhang T."/>
            <person name="Song X."/>
            <person name="Zhang H."/>
            <person name="Dai N."/>
            <person name="Sheng W."/>
            <person name="Hou X."/>
            <person name="Wei L."/>
        </authorList>
    </citation>
    <scope>NUCLEOTIDE SEQUENCE</scope>
    <source>
        <strain evidence="1">KEN1</strain>
        <tissue evidence="1">Leaf</tissue>
    </source>
</reference>
<proteinExistence type="predicted"/>